<dbReference type="PANTHER" id="PTHR30349:SF41">
    <property type="entry name" value="INTEGRASE_RECOMBINASE PROTEIN MJ0367-RELATED"/>
    <property type="match status" value="1"/>
</dbReference>
<comment type="caution">
    <text evidence="5">The sequence shown here is derived from an EMBL/GenBank/DDBJ whole genome shotgun (WGS) entry which is preliminary data.</text>
</comment>
<reference evidence="5" key="1">
    <citation type="submission" date="2018-12" db="EMBL/GenBank/DDBJ databases">
        <authorList>
            <person name="Will S."/>
            <person name="Neumann-Schaal M."/>
            <person name="Henke P."/>
        </authorList>
    </citation>
    <scope>NUCLEOTIDE SEQUENCE</scope>
    <source>
        <strain evidence="5">PCC 7102</strain>
    </source>
</reference>
<evidence type="ECO:0000256" key="3">
    <source>
        <dbReference type="ARBA" id="ARBA00023172"/>
    </source>
</evidence>
<dbReference type="CDD" id="cd00397">
    <property type="entry name" value="DNA_BRE_C"/>
    <property type="match status" value="1"/>
</dbReference>
<keyword evidence="6" id="KW-1185">Reference proteome</keyword>
<evidence type="ECO:0000256" key="2">
    <source>
        <dbReference type="ARBA" id="ARBA00023125"/>
    </source>
</evidence>
<keyword evidence="3" id="KW-0233">DNA recombination</keyword>
<dbReference type="InterPro" id="IPR002104">
    <property type="entry name" value="Integrase_catalytic"/>
</dbReference>
<evidence type="ECO:0000313" key="6">
    <source>
        <dbReference type="Proteomes" id="UP000271624"/>
    </source>
</evidence>
<gene>
    <name evidence="5" type="ORF">DSM106972_015990</name>
</gene>
<dbReference type="Gene3D" id="1.10.443.10">
    <property type="entry name" value="Intergrase catalytic core"/>
    <property type="match status" value="1"/>
</dbReference>
<evidence type="ECO:0000259" key="4">
    <source>
        <dbReference type="PROSITE" id="PS51898"/>
    </source>
</evidence>
<proteinExistence type="inferred from homology"/>
<dbReference type="AlphaFoldDB" id="A0A3S1ASR6"/>
<dbReference type="Pfam" id="PF00589">
    <property type="entry name" value="Phage_integrase"/>
    <property type="match status" value="1"/>
</dbReference>
<dbReference type="GO" id="GO:0003677">
    <property type="term" value="F:DNA binding"/>
    <property type="evidence" value="ECO:0007669"/>
    <property type="project" value="UniProtKB-KW"/>
</dbReference>
<dbReference type="GO" id="GO:0006310">
    <property type="term" value="P:DNA recombination"/>
    <property type="evidence" value="ECO:0007669"/>
    <property type="project" value="UniProtKB-KW"/>
</dbReference>
<dbReference type="InterPro" id="IPR011010">
    <property type="entry name" value="DNA_brk_join_enz"/>
</dbReference>
<comment type="similarity">
    <text evidence="1">Belongs to the 'phage' integrase family.</text>
</comment>
<keyword evidence="2" id="KW-0238">DNA-binding</keyword>
<dbReference type="SUPFAM" id="SSF56349">
    <property type="entry name" value="DNA breaking-rejoining enzymes"/>
    <property type="match status" value="1"/>
</dbReference>
<reference evidence="5" key="2">
    <citation type="journal article" date="2019" name="Genome Biol. Evol.">
        <title>Day and night: Metabolic profiles and evolutionary relationships of six axenic non-marine cyanobacteria.</title>
        <authorList>
            <person name="Will S.E."/>
            <person name="Henke P."/>
            <person name="Boedeker C."/>
            <person name="Huang S."/>
            <person name="Brinkmann H."/>
            <person name="Rohde M."/>
            <person name="Jarek M."/>
            <person name="Friedl T."/>
            <person name="Seufert S."/>
            <person name="Schumacher M."/>
            <person name="Overmann J."/>
            <person name="Neumann-Schaal M."/>
            <person name="Petersen J."/>
        </authorList>
    </citation>
    <scope>NUCLEOTIDE SEQUENCE [LARGE SCALE GENOMIC DNA]</scope>
    <source>
        <strain evidence="5">PCC 7102</strain>
    </source>
</reference>
<evidence type="ECO:0000256" key="1">
    <source>
        <dbReference type="ARBA" id="ARBA00008857"/>
    </source>
</evidence>
<accession>A0A3S1ASR6</accession>
<evidence type="ECO:0000313" key="5">
    <source>
        <dbReference type="EMBL" id="RUT08431.1"/>
    </source>
</evidence>
<dbReference type="InterPro" id="IPR013762">
    <property type="entry name" value="Integrase-like_cat_sf"/>
</dbReference>
<dbReference type="EMBL" id="RSCL01000003">
    <property type="protein sequence ID" value="RUT08431.1"/>
    <property type="molecule type" value="Genomic_DNA"/>
</dbReference>
<dbReference type="GO" id="GO:0015074">
    <property type="term" value="P:DNA integration"/>
    <property type="evidence" value="ECO:0007669"/>
    <property type="project" value="InterPro"/>
</dbReference>
<dbReference type="PROSITE" id="PS51898">
    <property type="entry name" value="TYR_RECOMBINASE"/>
    <property type="match status" value="1"/>
</dbReference>
<feature type="domain" description="Tyr recombinase" evidence="4">
    <location>
        <begin position="18"/>
        <end position="205"/>
    </location>
</feature>
<dbReference type="InterPro" id="IPR050090">
    <property type="entry name" value="Tyrosine_recombinase_XerCD"/>
</dbReference>
<dbReference type="PANTHER" id="PTHR30349">
    <property type="entry name" value="PHAGE INTEGRASE-RELATED"/>
    <property type="match status" value="1"/>
</dbReference>
<sequence>MVNPVLFKIPIMKNNRYGQSAILSDSEYSKIRREIRSSKYKLLLDLAWYTGERWGALVQLKYEDVYQPNGKPLDTITFRANTRKARPDGKRETRQVPVHRNLFDSLKEYKPDTLFSPESYLFPGQKAGTHIELRFADKILRAAVERAGLEHQGISTHSTRRSFITKLHEKGTDIYVIQQITGHKDLKALSRYIEVRADRIAGAIALL</sequence>
<name>A0A3S1ASR6_9CYAN</name>
<protein>
    <recommendedName>
        <fullName evidence="4">Tyr recombinase domain-containing protein</fullName>
    </recommendedName>
</protein>
<organism evidence="5 6">
    <name type="scientific">Dulcicalothrix desertica PCC 7102</name>
    <dbReference type="NCBI Taxonomy" id="232991"/>
    <lineage>
        <taxon>Bacteria</taxon>
        <taxon>Bacillati</taxon>
        <taxon>Cyanobacteriota</taxon>
        <taxon>Cyanophyceae</taxon>
        <taxon>Nostocales</taxon>
        <taxon>Calotrichaceae</taxon>
        <taxon>Dulcicalothrix</taxon>
    </lineage>
</organism>
<dbReference type="Proteomes" id="UP000271624">
    <property type="component" value="Unassembled WGS sequence"/>
</dbReference>